<dbReference type="InterPro" id="IPR002119">
    <property type="entry name" value="Histone_H2A"/>
</dbReference>
<dbReference type="Proteomes" id="UP000001880">
    <property type="component" value="Chromosome"/>
</dbReference>
<protein>
    <submittedName>
        <fullName evidence="2">Uncharacterized protein</fullName>
    </submittedName>
</protein>
<dbReference type="HOGENOM" id="CLU_499458_0_0_7"/>
<gene>
    <name evidence="2" type="ordered locus">Hoch_3009</name>
</gene>
<keyword evidence="3" id="KW-1185">Reference proteome</keyword>
<dbReference type="PROSITE" id="PS51257">
    <property type="entry name" value="PROKAR_LIPOPROTEIN"/>
    <property type="match status" value="1"/>
</dbReference>
<evidence type="ECO:0000313" key="2">
    <source>
        <dbReference type="EMBL" id="ACY15516.1"/>
    </source>
</evidence>
<feature type="region of interest" description="Disordered" evidence="1">
    <location>
        <begin position="29"/>
        <end position="69"/>
    </location>
</feature>
<dbReference type="EMBL" id="CP001804">
    <property type="protein sequence ID" value="ACY15516.1"/>
    <property type="molecule type" value="Genomic_DNA"/>
</dbReference>
<organism evidence="2 3">
    <name type="scientific">Haliangium ochraceum (strain DSM 14365 / JCM 11303 / SMP-2)</name>
    <dbReference type="NCBI Taxonomy" id="502025"/>
    <lineage>
        <taxon>Bacteria</taxon>
        <taxon>Pseudomonadati</taxon>
        <taxon>Myxococcota</taxon>
        <taxon>Polyangia</taxon>
        <taxon>Haliangiales</taxon>
        <taxon>Kofleriaceae</taxon>
        <taxon>Haliangium</taxon>
    </lineage>
</organism>
<sequence length="559" mass="55739">MRSATGKHHIWGYVLASILIGGCVQPDEASDADIRDGDEDASRPPLAIESIEPSSMLEGEGHEGERSAVQSMDVGTHGLDYKFPVLIRGTNIADDAEIRVLQRAGQNDMLTPIKVGETVVSDDGTMAATTFWAPVNALLREGDEFVVDVVLAQNGESASLPFTLYGLDEWIATEDVVHVDDIRPQYSYIEITRDLLIVGDRPAQLSTTGDMLLDGWLNVDGQSGALGGLGGPGGCAGGAPGIDALCGVASGLAPTSLLSGFGGGGGGGFGTAGSDGGGTGTGSIGSGGPVHLATVLAYLSAEILELAGADHAGAGGGGGAGLTDILLAEPNRAHDDARLGGLLDSDDRTISGLLGEGGHGGGSGGMLAIHVGGVLRLGANALISAVGGPGDSGGLAGGGGGGSGGVLAIRALEGLDDTASALPWVLAYGGEGGGGLFGGGDGGDGYIRLETPVNFAETADALPAARRGPSLLPTQDSIVNTRTVSVPLAGELGQDPVVLVGDFATGEVVDVVDAGDGALSAPVVLNEGRNQVCAVADRQLLTVLEAPEALTCRHIVYLP</sequence>
<dbReference type="AlphaFoldDB" id="D0LR08"/>
<evidence type="ECO:0000256" key="1">
    <source>
        <dbReference type="SAM" id="MobiDB-lite"/>
    </source>
</evidence>
<evidence type="ECO:0000313" key="3">
    <source>
        <dbReference type="Proteomes" id="UP000001880"/>
    </source>
</evidence>
<reference evidence="2 3" key="1">
    <citation type="journal article" date="2010" name="Stand. Genomic Sci.">
        <title>Complete genome sequence of Haliangium ochraceum type strain (SMP-2).</title>
        <authorList>
            <consortium name="US DOE Joint Genome Institute (JGI-PGF)"/>
            <person name="Ivanova N."/>
            <person name="Daum C."/>
            <person name="Lang E."/>
            <person name="Abt B."/>
            <person name="Kopitz M."/>
            <person name="Saunders E."/>
            <person name="Lapidus A."/>
            <person name="Lucas S."/>
            <person name="Glavina Del Rio T."/>
            <person name="Nolan M."/>
            <person name="Tice H."/>
            <person name="Copeland A."/>
            <person name="Cheng J.F."/>
            <person name="Chen F."/>
            <person name="Bruce D."/>
            <person name="Goodwin L."/>
            <person name="Pitluck S."/>
            <person name="Mavromatis K."/>
            <person name="Pati A."/>
            <person name="Mikhailova N."/>
            <person name="Chen A."/>
            <person name="Palaniappan K."/>
            <person name="Land M."/>
            <person name="Hauser L."/>
            <person name="Chang Y.J."/>
            <person name="Jeffries C.D."/>
            <person name="Detter J.C."/>
            <person name="Brettin T."/>
            <person name="Rohde M."/>
            <person name="Goker M."/>
            <person name="Bristow J."/>
            <person name="Markowitz V."/>
            <person name="Eisen J.A."/>
            <person name="Hugenholtz P."/>
            <person name="Kyrpides N.C."/>
            <person name="Klenk H.P."/>
        </authorList>
    </citation>
    <scope>NUCLEOTIDE SEQUENCE [LARGE SCALE GENOMIC DNA]</scope>
    <source>
        <strain evidence="3">DSM 14365 / CIP 107738 / JCM 11303 / AJ 13395 / SMP-2</strain>
    </source>
</reference>
<proteinExistence type="predicted"/>
<dbReference type="GO" id="GO:0000786">
    <property type="term" value="C:nucleosome"/>
    <property type="evidence" value="ECO:0007669"/>
    <property type="project" value="InterPro"/>
</dbReference>
<accession>D0LR08</accession>
<dbReference type="GO" id="GO:0030527">
    <property type="term" value="F:structural constituent of chromatin"/>
    <property type="evidence" value="ECO:0007669"/>
    <property type="project" value="InterPro"/>
</dbReference>
<dbReference type="KEGG" id="hoh:Hoch_3009"/>
<dbReference type="STRING" id="502025.Hoch_3009"/>
<dbReference type="PRINTS" id="PR00620">
    <property type="entry name" value="HISTONEH2A"/>
</dbReference>
<feature type="compositionally biased region" description="Acidic residues" evidence="1">
    <location>
        <begin position="29"/>
        <end position="39"/>
    </location>
</feature>
<dbReference type="GO" id="GO:0003677">
    <property type="term" value="F:DNA binding"/>
    <property type="evidence" value="ECO:0007669"/>
    <property type="project" value="InterPro"/>
</dbReference>
<name>D0LR08_HALO1</name>